<evidence type="ECO:0000256" key="5">
    <source>
        <dbReference type="ARBA" id="ARBA00021008"/>
    </source>
</evidence>
<comment type="catalytic activity">
    <reaction evidence="17 18">
        <text>a ubiquinone + NADH + 5 H(+)(in) = a ubiquinol + NAD(+) + 4 H(+)(out)</text>
        <dbReference type="Rhea" id="RHEA:29091"/>
        <dbReference type="Rhea" id="RHEA-COMP:9565"/>
        <dbReference type="Rhea" id="RHEA-COMP:9566"/>
        <dbReference type="ChEBI" id="CHEBI:15378"/>
        <dbReference type="ChEBI" id="CHEBI:16389"/>
        <dbReference type="ChEBI" id="CHEBI:17976"/>
        <dbReference type="ChEBI" id="CHEBI:57540"/>
        <dbReference type="ChEBI" id="CHEBI:57945"/>
        <dbReference type="EC" id="7.1.1.2"/>
    </reaction>
</comment>
<dbReference type="EC" id="7.1.1.2" evidence="4 18"/>
<dbReference type="InterPro" id="IPR003917">
    <property type="entry name" value="NADH_UbQ_OxRdtase_chain2"/>
</dbReference>
<evidence type="ECO:0000256" key="2">
    <source>
        <dbReference type="ARBA" id="ARBA00004448"/>
    </source>
</evidence>
<evidence type="ECO:0000256" key="10">
    <source>
        <dbReference type="ARBA" id="ARBA00022967"/>
    </source>
</evidence>
<evidence type="ECO:0000256" key="7">
    <source>
        <dbReference type="ARBA" id="ARBA00022660"/>
    </source>
</evidence>
<keyword evidence="6" id="KW-0813">Transport</keyword>
<dbReference type="InterPro" id="IPR050175">
    <property type="entry name" value="Complex_I_Subunit_2"/>
</dbReference>
<evidence type="ECO:0000313" key="20">
    <source>
        <dbReference type="EMBL" id="APX40057.1"/>
    </source>
</evidence>
<comment type="function">
    <text evidence="18">Core subunit of the mitochondrial membrane respiratory chain NADH dehydrogenase (Complex I) which catalyzes electron transfer from NADH through the respiratory chain, using ubiquinone as an electron acceptor. Essential for the catalytic activity and assembly of complex I.</text>
</comment>
<dbReference type="AlphaFoldDB" id="A0A3G1GQI4"/>
<keyword evidence="8 18" id="KW-0812">Transmembrane</keyword>
<evidence type="ECO:0000256" key="4">
    <source>
        <dbReference type="ARBA" id="ARBA00012944"/>
    </source>
</evidence>
<evidence type="ECO:0000256" key="3">
    <source>
        <dbReference type="ARBA" id="ARBA00007012"/>
    </source>
</evidence>
<keyword evidence="13 18" id="KW-0520">NAD</keyword>
<evidence type="ECO:0000259" key="19">
    <source>
        <dbReference type="Pfam" id="PF00361"/>
    </source>
</evidence>
<evidence type="ECO:0000256" key="8">
    <source>
        <dbReference type="ARBA" id="ARBA00022692"/>
    </source>
</evidence>
<dbReference type="InterPro" id="IPR001750">
    <property type="entry name" value="ND/Mrp_TM"/>
</dbReference>
<keyword evidence="10 18" id="KW-1278">Translocase</keyword>
<feature type="transmembrane region" description="Helical" evidence="18">
    <location>
        <begin position="142"/>
        <end position="161"/>
    </location>
</feature>
<feature type="transmembrane region" description="Helical" evidence="18">
    <location>
        <begin position="191"/>
        <end position="212"/>
    </location>
</feature>
<comment type="similarity">
    <text evidence="3 18">Belongs to the complex I subunit 2 family.</text>
</comment>
<dbReference type="PRINTS" id="PR01436">
    <property type="entry name" value="NADHDHGNASE2"/>
</dbReference>
<gene>
    <name evidence="20" type="primary">nad2</name>
</gene>
<dbReference type="PANTHER" id="PTHR46552">
    <property type="entry name" value="NADH-UBIQUINONE OXIDOREDUCTASE CHAIN 2"/>
    <property type="match status" value="1"/>
</dbReference>
<name>A0A3G1GQI4_9CUCU</name>
<evidence type="ECO:0000256" key="16">
    <source>
        <dbReference type="ARBA" id="ARBA00023136"/>
    </source>
</evidence>
<dbReference type="PANTHER" id="PTHR46552:SF1">
    <property type="entry name" value="NADH-UBIQUINONE OXIDOREDUCTASE CHAIN 2"/>
    <property type="match status" value="1"/>
</dbReference>
<keyword evidence="9 18" id="KW-0999">Mitochondrion inner membrane</keyword>
<evidence type="ECO:0000256" key="6">
    <source>
        <dbReference type="ARBA" id="ARBA00022448"/>
    </source>
</evidence>
<proteinExistence type="inferred from homology"/>
<sequence>MLFFNMTMMGTLVSISSFSWFSMWIGLEINLLSVIPLFKSHKNMMAAEATLKYFITQALASAIILFSIILTMNMNEFINNNYNYWILMIMNSALLTKMGAAPFHSWFPEVAEGLNWMNNLILLTWQKLAPMILIMYNLNMTLFFSFIIMISAIISGVWGINQMSLRKILAYSSINHIAWMLASMMNVKMIWFMYFSIYSIISMNIILIFYLFNIFYMMQLFNSLNSSKLVKIMFILNFLSLGGLPPFLGFLPKWLTINFLTMNYFYFLSFILIVFTLLTLFFYIRIAISSLTIYMNESLAMKSYIYNTLILIFNSISIMMLIVCTNMFNIF</sequence>
<dbReference type="Pfam" id="PF00361">
    <property type="entry name" value="Proton_antipo_M"/>
    <property type="match status" value="1"/>
</dbReference>
<accession>A0A3G1GQI4</accession>
<feature type="transmembrane region" description="Helical" evidence="18">
    <location>
        <begin position="50"/>
        <end position="70"/>
    </location>
</feature>
<geneLocation type="mitochondrion" evidence="20"/>
<dbReference type="EMBL" id="KX943440">
    <property type="protein sequence ID" value="APX40057.1"/>
    <property type="molecule type" value="Genomic_DNA"/>
</dbReference>
<dbReference type="GO" id="GO:0006120">
    <property type="term" value="P:mitochondrial electron transport, NADH to ubiquinone"/>
    <property type="evidence" value="ECO:0007669"/>
    <property type="project" value="InterPro"/>
</dbReference>
<feature type="transmembrane region" description="Helical" evidence="18">
    <location>
        <begin position="264"/>
        <end position="284"/>
    </location>
</feature>
<feature type="transmembrane region" description="Helical" evidence="18">
    <location>
        <begin position="304"/>
        <end position="328"/>
    </location>
</feature>
<protein>
    <recommendedName>
        <fullName evidence="5 18">NADH-ubiquinone oxidoreductase chain 2</fullName>
        <ecNumber evidence="4 18">7.1.1.2</ecNumber>
    </recommendedName>
</protein>
<evidence type="ECO:0000256" key="17">
    <source>
        <dbReference type="ARBA" id="ARBA00049551"/>
    </source>
</evidence>
<evidence type="ECO:0000256" key="15">
    <source>
        <dbReference type="ARBA" id="ARBA00023128"/>
    </source>
</evidence>
<feature type="domain" description="NADH:quinone oxidoreductase/Mrp antiporter transmembrane" evidence="19">
    <location>
        <begin position="19"/>
        <end position="279"/>
    </location>
</feature>
<comment type="function">
    <text evidence="1">Core subunit of the mitochondrial membrane respiratory chain NADH dehydrogenase (Complex I) that is believed to belong to the minimal assembly required for catalysis. Complex I functions in the transfer of electrons from NADH to the respiratory chain. The immediate electron acceptor for the enzyme is believed to be ubiquinone.</text>
</comment>
<evidence type="ECO:0000256" key="18">
    <source>
        <dbReference type="RuleBase" id="RU003403"/>
    </source>
</evidence>
<feature type="transmembrane region" description="Helical" evidence="18">
    <location>
        <begin position="82"/>
        <end position="104"/>
    </location>
</feature>
<evidence type="ECO:0000256" key="9">
    <source>
        <dbReference type="ARBA" id="ARBA00022792"/>
    </source>
</evidence>
<reference evidence="20" key="1">
    <citation type="journal article" date="2015" name="Methods Ecol Evol 6">
        <title>Validating the power of mitochondrial metagenomics for community ecology and phylogenetics of complex assemblages.</title>
        <authorList>
            <person name="Gomez-Rodriguez C."/>
            <person name="Crampton-Platt A."/>
            <person name="Timmermans M.J.T.N."/>
            <person name="Baselga A."/>
            <person name="Vogler A.P."/>
        </authorList>
    </citation>
    <scope>NUCLEOTIDE SEQUENCE</scope>
</reference>
<keyword evidence="7 18" id="KW-0679">Respiratory chain</keyword>
<dbReference type="GO" id="GO:0005743">
    <property type="term" value="C:mitochondrial inner membrane"/>
    <property type="evidence" value="ECO:0007669"/>
    <property type="project" value="UniProtKB-SubCell"/>
</dbReference>
<evidence type="ECO:0000256" key="13">
    <source>
        <dbReference type="ARBA" id="ARBA00023027"/>
    </source>
</evidence>
<evidence type="ECO:0000256" key="1">
    <source>
        <dbReference type="ARBA" id="ARBA00003257"/>
    </source>
</evidence>
<feature type="transmembrane region" description="Helical" evidence="18">
    <location>
        <begin position="20"/>
        <end position="38"/>
    </location>
</feature>
<comment type="subcellular location">
    <subcellularLocation>
        <location evidence="2 18">Mitochondrion inner membrane</location>
        <topology evidence="2 18">Multi-pass membrane protein</topology>
    </subcellularLocation>
</comment>
<evidence type="ECO:0000256" key="14">
    <source>
        <dbReference type="ARBA" id="ARBA00023075"/>
    </source>
</evidence>
<keyword evidence="16 18" id="KW-0472">Membrane</keyword>
<keyword evidence="14 18" id="KW-0830">Ubiquinone</keyword>
<dbReference type="GO" id="GO:0008137">
    <property type="term" value="F:NADH dehydrogenase (ubiquinone) activity"/>
    <property type="evidence" value="ECO:0007669"/>
    <property type="project" value="UniProtKB-EC"/>
</dbReference>
<feature type="transmembrane region" description="Helical" evidence="18">
    <location>
        <begin position="232"/>
        <end position="252"/>
    </location>
</feature>
<keyword evidence="12 18" id="KW-1133">Transmembrane helix</keyword>
<keyword evidence="11 18" id="KW-0249">Electron transport</keyword>
<keyword evidence="15 18" id="KW-0496">Mitochondrion</keyword>
<evidence type="ECO:0000256" key="11">
    <source>
        <dbReference type="ARBA" id="ARBA00022982"/>
    </source>
</evidence>
<organism evidence="20">
    <name type="scientific">Neocrepidodera brevicollis</name>
    <dbReference type="NCBI Taxonomy" id="1425586"/>
    <lineage>
        <taxon>Eukaryota</taxon>
        <taxon>Metazoa</taxon>
        <taxon>Ecdysozoa</taxon>
        <taxon>Arthropoda</taxon>
        <taxon>Hexapoda</taxon>
        <taxon>Insecta</taxon>
        <taxon>Pterygota</taxon>
        <taxon>Neoptera</taxon>
        <taxon>Endopterygota</taxon>
        <taxon>Coleoptera</taxon>
        <taxon>Polyphaga</taxon>
        <taxon>Cucujiformia</taxon>
        <taxon>Chrysomeloidea</taxon>
        <taxon>Chrysomelidae</taxon>
        <taxon>Galerucinae</taxon>
        <taxon>Alticini</taxon>
        <taxon>Neocrepidodera</taxon>
    </lineage>
</organism>
<evidence type="ECO:0000256" key="12">
    <source>
        <dbReference type="ARBA" id="ARBA00022989"/>
    </source>
</evidence>